<dbReference type="VEuPathDB" id="FungiDB:BO80DRAFT_471830"/>
<name>A0A395GHC3_9EURO</name>
<dbReference type="EMBL" id="KZ824533">
    <property type="protein sequence ID" value="RAK94775.1"/>
    <property type="molecule type" value="Genomic_DNA"/>
</dbReference>
<dbReference type="Proteomes" id="UP000249402">
    <property type="component" value="Unassembled WGS sequence"/>
</dbReference>
<reference evidence="2 3" key="1">
    <citation type="submission" date="2018-02" db="EMBL/GenBank/DDBJ databases">
        <title>The genomes of Aspergillus section Nigri reveals drivers in fungal speciation.</title>
        <authorList>
            <consortium name="DOE Joint Genome Institute"/>
            <person name="Vesth T.C."/>
            <person name="Nybo J."/>
            <person name="Theobald S."/>
            <person name="Brandl J."/>
            <person name="Frisvad J.C."/>
            <person name="Nielsen K.F."/>
            <person name="Lyhne E.K."/>
            <person name="Kogle M.E."/>
            <person name="Kuo A."/>
            <person name="Riley R."/>
            <person name="Clum A."/>
            <person name="Nolan M."/>
            <person name="Lipzen A."/>
            <person name="Salamov A."/>
            <person name="Henrissat B."/>
            <person name="Wiebenga A."/>
            <person name="De vries R.P."/>
            <person name="Grigoriev I.V."/>
            <person name="Mortensen U.H."/>
            <person name="Andersen M.R."/>
            <person name="Baker S.E."/>
        </authorList>
    </citation>
    <scope>NUCLEOTIDE SEQUENCE [LARGE SCALE GENOMIC DNA]</scope>
    <source>
        <strain evidence="2 3">CBS 121593</strain>
    </source>
</reference>
<dbReference type="AlphaFoldDB" id="A0A395GHC3"/>
<proteinExistence type="predicted"/>
<sequence>MYRLWWELGSQHDGHHQSGDSIWQQADVLNEMERFRLILQCLTITILPSKDYPSLQRLTHLNDKLAVCLRCASAGDLATASFGFTATKRPSKFVALQNDVSNFPGGAEIVPAILQRCAIGCIHLDVAMKPKHAGSLRYFSFRSEDLWNGSAWRRRSSICQPSAHQYLLVWRKSLPIRVSRSTAICSSIEIHFLYSIFSNPSKKPEHRPTIQTTTTQHRQPQALTQTPQNEIPPEEQLILYILQAYHLKAYSLTNT</sequence>
<protein>
    <submittedName>
        <fullName evidence="2">Uncharacterized protein</fullName>
    </submittedName>
</protein>
<dbReference type="RefSeq" id="XP_025569103.1">
    <property type="nucleotide sequence ID" value="XM_025723111.1"/>
</dbReference>
<organism evidence="2 3">
    <name type="scientific">Aspergillus ibericus CBS 121593</name>
    <dbReference type="NCBI Taxonomy" id="1448316"/>
    <lineage>
        <taxon>Eukaryota</taxon>
        <taxon>Fungi</taxon>
        <taxon>Dikarya</taxon>
        <taxon>Ascomycota</taxon>
        <taxon>Pezizomycotina</taxon>
        <taxon>Eurotiomycetes</taxon>
        <taxon>Eurotiomycetidae</taxon>
        <taxon>Eurotiales</taxon>
        <taxon>Aspergillaceae</taxon>
        <taxon>Aspergillus</taxon>
        <taxon>Aspergillus subgen. Circumdati</taxon>
    </lineage>
</organism>
<feature type="region of interest" description="Disordered" evidence="1">
    <location>
        <begin position="201"/>
        <end position="228"/>
    </location>
</feature>
<gene>
    <name evidence="2" type="ORF">BO80DRAFT_471830</name>
</gene>
<keyword evidence="3" id="KW-1185">Reference proteome</keyword>
<evidence type="ECO:0000313" key="3">
    <source>
        <dbReference type="Proteomes" id="UP000249402"/>
    </source>
</evidence>
<evidence type="ECO:0000256" key="1">
    <source>
        <dbReference type="SAM" id="MobiDB-lite"/>
    </source>
</evidence>
<accession>A0A395GHC3</accession>
<feature type="compositionally biased region" description="Polar residues" evidence="1">
    <location>
        <begin position="209"/>
        <end position="228"/>
    </location>
</feature>
<dbReference type="GeneID" id="37227976"/>
<evidence type="ECO:0000313" key="2">
    <source>
        <dbReference type="EMBL" id="RAK94775.1"/>
    </source>
</evidence>